<gene>
    <name evidence="7" type="ORF">ATEG_04152</name>
</gene>
<evidence type="ECO:0000313" key="8">
    <source>
        <dbReference type="Proteomes" id="UP000007963"/>
    </source>
</evidence>
<keyword evidence="4 5" id="KW-0472">Membrane</keyword>
<evidence type="ECO:0000256" key="5">
    <source>
        <dbReference type="SAM" id="Phobius"/>
    </source>
</evidence>
<dbReference type="GO" id="GO:0005886">
    <property type="term" value="C:plasma membrane"/>
    <property type="evidence" value="ECO:0007669"/>
    <property type="project" value="TreeGrafter"/>
</dbReference>
<comment type="subcellular location">
    <subcellularLocation>
        <location evidence="1">Membrane</location>
        <topology evidence="1">Multi-pass membrane protein</topology>
    </subcellularLocation>
</comment>
<dbReference type="SUPFAM" id="SSF103473">
    <property type="entry name" value="MFS general substrate transporter"/>
    <property type="match status" value="1"/>
</dbReference>
<protein>
    <recommendedName>
        <fullName evidence="6">Major facilitator superfamily (MFS) profile domain-containing protein</fullName>
    </recommendedName>
</protein>
<feature type="transmembrane region" description="Helical" evidence="5">
    <location>
        <begin position="121"/>
        <end position="138"/>
    </location>
</feature>
<feature type="transmembrane region" description="Helical" evidence="5">
    <location>
        <begin position="27"/>
        <end position="47"/>
    </location>
</feature>
<dbReference type="GeneID" id="4318781"/>
<feature type="transmembrane region" description="Helical" evidence="5">
    <location>
        <begin position="281"/>
        <end position="305"/>
    </location>
</feature>
<feature type="transmembrane region" description="Helical" evidence="5">
    <location>
        <begin position="59"/>
        <end position="77"/>
    </location>
</feature>
<dbReference type="VEuPathDB" id="FungiDB:ATEG_04152"/>
<dbReference type="EMBL" id="CH476598">
    <property type="protein sequence ID" value="EAU35954.1"/>
    <property type="molecule type" value="Genomic_DNA"/>
</dbReference>
<dbReference type="PROSITE" id="PS50850">
    <property type="entry name" value="MFS"/>
    <property type="match status" value="1"/>
</dbReference>
<keyword evidence="2 5" id="KW-0812">Transmembrane</keyword>
<dbReference type="HOGENOM" id="CLU_000960_22_3_1"/>
<dbReference type="AlphaFoldDB" id="Q0CQ82"/>
<dbReference type="InterPro" id="IPR011701">
    <property type="entry name" value="MFS"/>
</dbReference>
<evidence type="ECO:0000259" key="6">
    <source>
        <dbReference type="PROSITE" id="PS50850"/>
    </source>
</evidence>
<dbReference type="Gene3D" id="1.20.1250.20">
    <property type="entry name" value="MFS general substrate transporter like domains"/>
    <property type="match status" value="2"/>
</dbReference>
<feature type="transmembrane region" description="Helical" evidence="5">
    <location>
        <begin position="89"/>
        <end position="109"/>
    </location>
</feature>
<reference evidence="8" key="1">
    <citation type="submission" date="2005-09" db="EMBL/GenBank/DDBJ databases">
        <title>Annotation of the Aspergillus terreus NIH2624 genome.</title>
        <authorList>
            <person name="Birren B.W."/>
            <person name="Lander E.S."/>
            <person name="Galagan J.E."/>
            <person name="Nusbaum C."/>
            <person name="Devon K."/>
            <person name="Henn M."/>
            <person name="Ma L.-J."/>
            <person name="Jaffe D.B."/>
            <person name="Butler J."/>
            <person name="Alvarez P."/>
            <person name="Gnerre S."/>
            <person name="Grabherr M."/>
            <person name="Kleber M."/>
            <person name="Mauceli E.W."/>
            <person name="Brockman W."/>
            <person name="Rounsley S."/>
            <person name="Young S.K."/>
            <person name="LaButti K."/>
            <person name="Pushparaj V."/>
            <person name="DeCaprio D."/>
            <person name="Crawford M."/>
            <person name="Koehrsen M."/>
            <person name="Engels R."/>
            <person name="Montgomery P."/>
            <person name="Pearson M."/>
            <person name="Howarth C."/>
            <person name="Larson L."/>
            <person name="Luoma S."/>
            <person name="White J."/>
            <person name="Alvarado L."/>
            <person name="Kodira C.D."/>
            <person name="Zeng Q."/>
            <person name="Oleary S."/>
            <person name="Yandava C."/>
            <person name="Denning D.W."/>
            <person name="Nierman W.C."/>
            <person name="Milne T."/>
            <person name="Madden K."/>
        </authorList>
    </citation>
    <scope>NUCLEOTIDE SEQUENCE [LARGE SCALE GENOMIC DNA]</scope>
    <source>
        <strain evidence="8">NIH 2624 / FGSC A1156</strain>
    </source>
</reference>
<dbReference type="OrthoDB" id="440553at2759"/>
<dbReference type="OMA" id="FFAWEWY"/>
<feature type="transmembrane region" description="Helical" evidence="5">
    <location>
        <begin position="248"/>
        <end position="269"/>
    </location>
</feature>
<keyword evidence="3 5" id="KW-1133">Transmembrane helix</keyword>
<feature type="transmembrane region" description="Helical" evidence="5">
    <location>
        <begin position="145"/>
        <end position="169"/>
    </location>
</feature>
<dbReference type="GO" id="GO:0022857">
    <property type="term" value="F:transmembrane transporter activity"/>
    <property type="evidence" value="ECO:0007669"/>
    <property type="project" value="InterPro"/>
</dbReference>
<dbReference type="PANTHER" id="PTHR23501:SF43">
    <property type="entry name" value="MULTIDRUG TRANSPORTER, PUTATIVE (AFU_ORTHOLOGUE AFUA_6G03040)-RELATED"/>
    <property type="match status" value="1"/>
</dbReference>
<evidence type="ECO:0000256" key="2">
    <source>
        <dbReference type="ARBA" id="ARBA00022692"/>
    </source>
</evidence>
<accession>Q0CQ82</accession>
<evidence type="ECO:0000256" key="1">
    <source>
        <dbReference type="ARBA" id="ARBA00004141"/>
    </source>
</evidence>
<proteinExistence type="predicted"/>
<evidence type="ECO:0000256" key="3">
    <source>
        <dbReference type="ARBA" id="ARBA00022989"/>
    </source>
</evidence>
<name>Q0CQ82_ASPTN</name>
<sequence length="413" mass="44621">MEHQEKDERLVPAHEKFTEEAAAERPIWISFYLVNLEVTIVSTSLIAMTDELKGFDKTGWITTAFLSTFTGFMSVWTKVGDIIGRKKTILAADVMFLLFSLGCGLSQTADQLVICRAFQGIGGAGVYPLGILCIYEIAPKPKLPIYGGTLAIAVALASLTGPIFGGALAQNSAWRWVFYINSSVERGRATFVSGCPWNVVVVYLTQRLQILTKASPLMAGVRLIPYSAVSTIFTSAANLASLKGRIPFVYFALAGSILHIVGMVLLSCLPETNEFPAAGYAYEVIAGAGIGTTIGILILAVPYVVETRDLAIATGAMNQGRFLGGAIGLSIASNILSDKLHAKLDGKMPSEELDRLLEAVSVIPTLPTNLRALVEKAFAEGYTMQFRVMIAFTAVQVPASLLLLRRRRQYVVE</sequence>
<dbReference type="eggNOG" id="KOG0254">
    <property type="taxonomic scope" value="Eukaryota"/>
</dbReference>
<dbReference type="PANTHER" id="PTHR23501">
    <property type="entry name" value="MAJOR FACILITATOR SUPERFAMILY"/>
    <property type="match status" value="1"/>
</dbReference>
<organism evidence="7 8">
    <name type="scientific">Aspergillus terreus (strain NIH 2624 / FGSC A1156)</name>
    <dbReference type="NCBI Taxonomy" id="341663"/>
    <lineage>
        <taxon>Eukaryota</taxon>
        <taxon>Fungi</taxon>
        <taxon>Dikarya</taxon>
        <taxon>Ascomycota</taxon>
        <taxon>Pezizomycotina</taxon>
        <taxon>Eurotiomycetes</taxon>
        <taxon>Eurotiomycetidae</taxon>
        <taxon>Eurotiales</taxon>
        <taxon>Aspergillaceae</taxon>
        <taxon>Aspergillus</taxon>
        <taxon>Aspergillus subgen. Circumdati</taxon>
    </lineage>
</organism>
<dbReference type="InterPro" id="IPR036259">
    <property type="entry name" value="MFS_trans_sf"/>
</dbReference>
<dbReference type="STRING" id="341663.Q0CQ82"/>
<evidence type="ECO:0000313" key="7">
    <source>
        <dbReference type="EMBL" id="EAU35954.1"/>
    </source>
</evidence>
<dbReference type="Pfam" id="PF07690">
    <property type="entry name" value="MFS_1"/>
    <property type="match status" value="1"/>
</dbReference>
<dbReference type="RefSeq" id="XP_001213330.1">
    <property type="nucleotide sequence ID" value="XM_001213330.1"/>
</dbReference>
<feature type="domain" description="Major facilitator superfamily (MFS) profile" evidence="6">
    <location>
        <begin position="23"/>
        <end position="413"/>
    </location>
</feature>
<dbReference type="InterPro" id="IPR020846">
    <property type="entry name" value="MFS_dom"/>
</dbReference>
<feature type="transmembrane region" description="Helical" evidence="5">
    <location>
        <begin position="217"/>
        <end position="236"/>
    </location>
</feature>
<evidence type="ECO:0000256" key="4">
    <source>
        <dbReference type="ARBA" id="ARBA00023136"/>
    </source>
</evidence>
<feature type="transmembrane region" description="Helical" evidence="5">
    <location>
        <begin position="384"/>
        <end position="404"/>
    </location>
</feature>
<dbReference type="Proteomes" id="UP000007963">
    <property type="component" value="Unassembled WGS sequence"/>
</dbReference>